<dbReference type="EMBL" id="CYSD01000020">
    <property type="protein sequence ID" value="CUH77623.1"/>
    <property type="molecule type" value="Genomic_DNA"/>
</dbReference>
<feature type="transmembrane region" description="Helical" evidence="7">
    <location>
        <begin position="303"/>
        <end position="325"/>
    </location>
</feature>
<gene>
    <name evidence="9" type="primary">araQ_2</name>
    <name evidence="9" type="ORF">TRM7557_01467</name>
</gene>
<dbReference type="GO" id="GO:0005886">
    <property type="term" value="C:plasma membrane"/>
    <property type="evidence" value="ECO:0007669"/>
    <property type="project" value="UniProtKB-SubCell"/>
</dbReference>
<dbReference type="STRING" id="928856.SAMN04488049_111128"/>
<evidence type="ECO:0000256" key="3">
    <source>
        <dbReference type="ARBA" id="ARBA00022475"/>
    </source>
</evidence>
<accession>A0A0P1G7C7</accession>
<feature type="transmembrane region" description="Helical" evidence="7">
    <location>
        <begin position="379"/>
        <end position="402"/>
    </location>
</feature>
<feature type="transmembrane region" description="Helical" evidence="7">
    <location>
        <begin position="273"/>
        <end position="294"/>
    </location>
</feature>
<dbReference type="Gene3D" id="1.10.3720.10">
    <property type="entry name" value="MetI-like"/>
    <property type="match status" value="1"/>
</dbReference>
<keyword evidence="2 7" id="KW-0813">Transport</keyword>
<dbReference type="Proteomes" id="UP000052022">
    <property type="component" value="Unassembled WGS sequence"/>
</dbReference>
<comment type="subcellular location">
    <subcellularLocation>
        <location evidence="1 7">Cell membrane</location>
        <topology evidence="1 7">Multi-pass membrane protein</topology>
    </subcellularLocation>
</comment>
<evidence type="ECO:0000256" key="5">
    <source>
        <dbReference type="ARBA" id="ARBA00022989"/>
    </source>
</evidence>
<dbReference type="GO" id="GO:0055085">
    <property type="term" value="P:transmembrane transport"/>
    <property type="evidence" value="ECO:0007669"/>
    <property type="project" value="InterPro"/>
</dbReference>
<evidence type="ECO:0000256" key="1">
    <source>
        <dbReference type="ARBA" id="ARBA00004651"/>
    </source>
</evidence>
<evidence type="ECO:0000256" key="6">
    <source>
        <dbReference type="ARBA" id="ARBA00023136"/>
    </source>
</evidence>
<dbReference type="InterPro" id="IPR000515">
    <property type="entry name" value="MetI-like"/>
</dbReference>
<keyword evidence="6 7" id="KW-0472">Membrane</keyword>
<dbReference type="PANTHER" id="PTHR43744">
    <property type="entry name" value="ABC TRANSPORTER PERMEASE PROTEIN MG189-RELATED-RELATED"/>
    <property type="match status" value="1"/>
</dbReference>
<reference evidence="9 10" key="1">
    <citation type="submission" date="2015-09" db="EMBL/GenBank/DDBJ databases">
        <authorList>
            <consortium name="Swine Surveillance"/>
        </authorList>
    </citation>
    <scope>NUCLEOTIDE SEQUENCE [LARGE SCALE GENOMIC DNA]</scope>
    <source>
        <strain evidence="9 10">CECT 7557</strain>
    </source>
</reference>
<keyword evidence="5 7" id="KW-1133">Transmembrane helix</keyword>
<dbReference type="OrthoDB" id="9815445at2"/>
<dbReference type="SUPFAM" id="SSF161098">
    <property type="entry name" value="MetI-like"/>
    <property type="match status" value="1"/>
</dbReference>
<evidence type="ECO:0000259" key="8">
    <source>
        <dbReference type="PROSITE" id="PS50928"/>
    </source>
</evidence>
<feature type="transmembrane region" description="Helical" evidence="7">
    <location>
        <begin position="408"/>
        <end position="430"/>
    </location>
</feature>
<sequence length="473" mass="51748">MWAFLTRTQGRGRLTLVDWLSYGYLAFGFLLIFIPVVWLGLNSVKTAFQIERQDISLIPGDYTRVARATVQGPDGKRIFFITDLPDWVLNWRDLSAADQAAQDVAGFLSAQTGDAALALRSHLGQTEPQALAVIAAQGLPDWLPRYRTMSASAKAEVNIEAALAGLSPANDRLLREFTGLYPGARLTSQILVSAPDPQTGEIRQWGVSNIDIKRAFTPARPVDAVNAKVTKLPTASLQADRNVQIAWENYIDPLSGSSYGVTVDFTRCLTNSVIVTIVGTAITLLINSMAAFALSKYKFRGQVMFLALILATLMVPPTITLVGVFKAIQATGISGSLWGIIIPGSATPAGVFMLRQYMLTLPDELIEAARMDSASEWKIFWKIVAPLALPAIAALGILSIVWRWNDLIVPLVAVATVKEAYTIQLCLLEFRGEHTSQEHYRLAMTMVSLIPTTLVFVFLQRYITTGIANSGMK</sequence>
<keyword evidence="10" id="KW-1185">Reference proteome</keyword>
<feature type="transmembrane region" description="Helical" evidence="7">
    <location>
        <begin position="442"/>
        <end position="463"/>
    </location>
</feature>
<evidence type="ECO:0000256" key="4">
    <source>
        <dbReference type="ARBA" id="ARBA00022692"/>
    </source>
</evidence>
<evidence type="ECO:0000313" key="10">
    <source>
        <dbReference type="Proteomes" id="UP000052022"/>
    </source>
</evidence>
<feature type="domain" description="ABC transmembrane type-1" evidence="8">
    <location>
        <begin position="269"/>
        <end position="459"/>
    </location>
</feature>
<dbReference type="Pfam" id="PF00528">
    <property type="entry name" value="BPD_transp_1"/>
    <property type="match status" value="1"/>
</dbReference>
<evidence type="ECO:0000313" key="9">
    <source>
        <dbReference type="EMBL" id="CUH77623.1"/>
    </source>
</evidence>
<name>A0A0P1G7C7_9RHOB</name>
<organism evidence="9 10">
    <name type="scientific">Tritonibacter multivorans</name>
    <dbReference type="NCBI Taxonomy" id="928856"/>
    <lineage>
        <taxon>Bacteria</taxon>
        <taxon>Pseudomonadati</taxon>
        <taxon>Pseudomonadota</taxon>
        <taxon>Alphaproteobacteria</taxon>
        <taxon>Rhodobacterales</taxon>
        <taxon>Paracoccaceae</taxon>
        <taxon>Tritonibacter</taxon>
    </lineage>
</organism>
<dbReference type="PROSITE" id="PS50928">
    <property type="entry name" value="ABC_TM1"/>
    <property type="match status" value="1"/>
</dbReference>
<dbReference type="InterPro" id="IPR035906">
    <property type="entry name" value="MetI-like_sf"/>
</dbReference>
<keyword evidence="4 7" id="KW-0812">Transmembrane</keyword>
<feature type="transmembrane region" description="Helical" evidence="7">
    <location>
        <begin position="21"/>
        <end position="41"/>
    </location>
</feature>
<dbReference type="AlphaFoldDB" id="A0A0P1G7C7"/>
<protein>
    <submittedName>
        <fullName evidence="9">L-arabinose transport system permease protein AraQ</fullName>
    </submittedName>
</protein>
<evidence type="ECO:0000256" key="2">
    <source>
        <dbReference type="ARBA" id="ARBA00022448"/>
    </source>
</evidence>
<keyword evidence="3" id="KW-1003">Cell membrane</keyword>
<evidence type="ECO:0000256" key="7">
    <source>
        <dbReference type="RuleBase" id="RU363032"/>
    </source>
</evidence>
<dbReference type="PANTHER" id="PTHR43744:SF12">
    <property type="entry name" value="ABC TRANSPORTER PERMEASE PROTEIN MG189-RELATED"/>
    <property type="match status" value="1"/>
</dbReference>
<comment type="similarity">
    <text evidence="7">Belongs to the binding-protein-dependent transport system permease family.</text>
</comment>
<feature type="transmembrane region" description="Helical" evidence="7">
    <location>
        <begin position="337"/>
        <end position="358"/>
    </location>
</feature>
<dbReference type="RefSeq" id="WP_058289553.1">
    <property type="nucleotide sequence ID" value="NZ_CYSD01000020.1"/>
</dbReference>
<dbReference type="CDD" id="cd06261">
    <property type="entry name" value="TM_PBP2"/>
    <property type="match status" value="1"/>
</dbReference>
<proteinExistence type="inferred from homology"/>